<accession>A0A6A5U3E1</accession>
<dbReference type="GO" id="GO:0006351">
    <property type="term" value="P:DNA-templated transcription"/>
    <property type="evidence" value="ECO:0007669"/>
    <property type="project" value="InterPro"/>
</dbReference>
<keyword evidence="5" id="KW-0539">Nucleus</keyword>
<evidence type="ECO:0000313" key="7">
    <source>
        <dbReference type="EMBL" id="KAF1959385.1"/>
    </source>
</evidence>
<evidence type="ECO:0000256" key="1">
    <source>
        <dbReference type="ARBA" id="ARBA00004123"/>
    </source>
</evidence>
<dbReference type="InterPro" id="IPR007219">
    <property type="entry name" value="XnlR_reg_dom"/>
</dbReference>
<keyword evidence="8" id="KW-1185">Reference proteome</keyword>
<evidence type="ECO:0000259" key="6">
    <source>
        <dbReference type="SMART" id="SM00906"/>
    </source>
</evidence>
<name>A0A6A5U3E1_9PLEO</name>
<evidence type="ECO:0000313" key="8">
    <source>
        <dbReference type="Proteomes" id="UP000800035"/>
    </source>
</evidence>
<dbReference type="SMART" id="SM00906">
    <property type="entry name" value="Fungal_trans"/>
    <property type="match status" value="1"/>
</dbReference>
<evidence type="ECO:0000256" key="2">
    <source>
        <dbReference type="ARBA" id="ARBA00022723"/>
    </source>
</evidence>
<comment type="subcellular location">
    <subcellularLocation>
        <location evidence="1">Nucleus</location>
    </subcellularLocation>
</comment>
<dbReference type="GO" id="GO:0008270">
    <property type="term" value="F:zinc ion binding"/>
    <property type="evidence" value="ECO:0007669"/>
    <property type="project" value="InterPro"/>
</dbReference>
<dbReference type="OrthoDB" id="2943660at2759"/>
<keyword evidence="4" id="KW-0804">Transcription</keyword>
<proteinExistence type="predicted"/>
<dbReference type="GO" id="GO:0003677">
    <property type="term" value="F:DNA binding"/>
    <property type="evidence" value="ECO:0007669"/>
    <property type="project" value="InterPro"/>
</dbReference>
<evidence type="ECO:0000256" key="5">
    <source>
        <dbReference type="ARBA" id="ARBA00023242"/>
    </source>
</evidence>
<organism evidence="7 8">
    <name type="scientific">Byssothecium circinans</name>
    <dbReference type="NCBI Taxonomy" id="147558"/>
    <lineage>
        <taxon>Eukaryota</taxon>
        <taxon>Fungi</taxon>
        <taxon>Dikarya</taxon>
        <taxon>Ascomycota</taxon>
        <taxon>Pezizomycotina</taxon>
        <taxon>Dothideomycetes</taxon>
        <taxon>Pleosporomycetidae</taxon>
        <taxon>Pleosporales</taxon>
        <taxon>Massarineae</taxon>
        <taxon>Massarinaceae</taxon>
        <taxon>Byssothecium</taxon>
    </lineage>
</organism>
<dbReference type="Pfam" id="PF04082">
    <property type="entry name" value="Fungal_trans"/>
    <property type="match status" value="1"/>
</dbReference>
<dbReference type="PANTHER" id="PTHR47338">
    <property type="entry name" value="ZN(II)2CYS6 TRANSCRIPTION FACTOR (EUROFUNG)-RELATED"/>
    <property type="match status" value="1"/>
</dbReference>
<evidence type="ECO:0000256" key="4">
    <source>
        <dbReference type="ARBA" id="ARBA00023163"/>
    </source>
</evidence>
<reference evidence="7" key="1">
    <citation type="journal article" date="2020" name="Stud. Mycol.">
        <title>101 Dothideomycetes genomes: a test case for predicting lifestyles and emergence of pathogens.</title>
        <authorList>
            <person name="Haridas S."/>
            <person name="Albert R."/>
            <person name="Binder M."/>
            <person name="Bloem J."/>
            <person name="Labutti K."/>
            <person name="Salamov A."/>
            <person name="Andreopoulos B."/>
            <person name="Baker S."/>
            <person name="Barry K."/>
            <person name="Bills G."/>
            <person name="Bluhm B."/>
            <person name="Cannon C."/>
            <person name="Castanera R."/>
            <person name="Culley D."/>
            <person name="Daum C."/>
            <person name="Ezra D."/>
            <person name="Gonzalez J."/>
            <person name="Henrissat B."/>
            <person name="Kuo A."/>
            <person name="Liang C."/>
            <person name="Lipzen A."/>
            <person name="Lutzoni F."/>
            <person name="Magnuson J."/>
            <person name="Mondo S."/>
            <person name="Nolan M."/>
            <person name="Ohm R."/>
            <person name="Pangilinan J."/>
            <person name="Park H.-J."/>
            <person name="Ramirez L."/>
            <person name="Alfaro M."/>
            <person name="Sun H."/>
            <person name="Tritt A."/>
            <person name="Yoshinaga Y."/>
            <person name="Zwiers L.-H."/>
            <person name="Turgeon B."/>
            <person name="Goodwin S."/>
            <person name="Spatafora J."/>
            <person name="Crous P."/>
            <person name="Grigoriev I."/>
        </authorList>
    </citation>
    <scope>NUCLEOTIDE SEQUENCE</scope>
    <source>
        <strain evidence="7">CBS 675.92</strain>
    </source>
</reference>
<dbReference type="InterPro" id="IPR050815">
    <property type="entry name" value="TF_fung"/>
</dbReference>
<sequence>MENGRHVISLCRKWGLKCEYIASSHRVNDDESLQYTSTLFGRQPFLPPEIASQNAFNMEYFTDNNVDLSGSWEVPLLNSYPTVDPFLPLRVPNTEDIMGEAMLPVGETLNELINIFFEHFQHRFPFFQKNTFFSQFQNGTIHAESELLLYAICTIASSFHPDPAVKTRQNAWYDQAKFLYEFTGRVPQPPLRTIQAALCLVFHAYTRGDFSACWLYVGKAWRQAASLGMNRADSSNSVRQGYYTQFEWTPKTAIEKEECRRTLWVLFMMDRNGSWPTGWPTAVDERHFKIDIPTTEAVFQAMTEETDPSTLINTPFTPKLNTLISSTSAAKSPLNPFHYLVIVHVLLGRVTELIHSLHNSPDTLEYAQECDDLDASLVKLRLSIPRSATSVLEASTEDRDHAVWLNLILNTTAILLHYRSAGIADPSTAKDYFARAVVAAENTAQIVKDTARISIDLLLSAHIASSIYIAGCVLVIHWRTTGDESCRGDIEVFELVFERMSDVFTVLGLKFKIAMKRDQERSDEEILKLREAGFKGLLADCSKW</sequence>
<dbReference type="Proteomes" id="UP000800035">
    <property type="component" value="Unassembled WGS sequence"/>
</dbReference>
<dbReference type="EMBL" id="ML976985">
    <property type="protein sequence ID" value="KAF1959385.1"/>
    <property type="molecule type" value="Genomic_DNA"/>
</dbReference>
<keyword evidence="2" id="KW-0479">Metal-binding</keyword>
<dbReference type="PANTHER" id="PTHR47338:SF10">
    <property type="entry name" value="TRANSCRIPTION FACTOR DOMAIN-CONTAINING PROTEIN-RELATED"/>
    <property type="match status" value="1"/>
</dbReference>
<dbReference type="CDD" id="cd12148">
    <property type="entry name" value="fungal_TF_MHR"/>
    <property type="match status" value="1"/>
</dbReference>
<keyword evidence="3" id="KW-0805">Transcription regulation</keyword>
<gene>
    <name evidence="7" type="ORF">CC80DRAFT_440853</name>
</gene>
<protein>
    <recommendedName>
        <fullName evidence="6">Xylanolytic transcriptional activator regulatory domain-containing protein</fullName>
    </recommendedName>
</protein>
<evidence type="ECO:0000256" key="3">
    <source>
        <dbReference type="ARBA" id="ARBA00023015"/>
    </source>
</evidence>
<dbReference type="GO" id="GO:0005634">
    <property type="term" value="C:nucleus"/>
    <property type="evidence" value="ECO:0007669"/>
    <property type="project" value="UniProtKB-SubCell"/>
</dbReference>
<dbReference type="GO" id="GO:0000981">
    <property type="term" value="F:DNA-binding transcription factor activity, RNA polymerase II-specific"/>
    <property type="evidence" value="ECO:0007669"/>
    <property type="project" value="InterPro"/>
</dbReference>
<dbReference type="AlphaFoldDB" id="A0A6A5U3E1"/>
<feature type="non-terminal residue" evidence="7">
    <location>
        <position position="544"/>
    </location>
</feature>
<feature type="domain" description="Xylanolytic transcriptional activator regulatory" evidence="6">
    <location>
        <begin position="213"/>
        <end position="299"/>
    </location>
</feature>